<evidence type="ECO:0000313" key="2">
    <source>
        <dbReference type="Proteomes" id="UP000259465"/>
    </source>
</evidence>
<sequence length="115" mass="12953">MLSLDSQDFGKSTSMWMNQKQGVMDYVLPAVVDHDPLVVTIPHAYIQIVSSLLYFAIRQTDLRQFPEVPPLVARMEYLDIGEAKHYATFSIQFQLSSIVGKGESITGYLEVKKVA</sequence>
<accession>A0AAD0RWJ6</accession>
<organism evidence="1 2">
    <name type="scientific">Chromobacterium rhizoryzae</name>
    <dbReference type="NCBI Taxonomy" id="1778675"/>
    <lineage>
        <taxon>Bacteria</taxon>
        <taxon>Pseudomonadati</taxon>
        <taxon>Pseudomonadota</taxon>
        <taxon>Betaproteobacteria</taxon>
        <taxon>Neisseriales</taxon>
        <taxon>Chromobacteriaceae</taxon>
        <taxon>Chromobacterium</taxon>
    </lineage>
</organism>
<proteinExistence type="predicted"/>
<dbReference type="AlphaFoldDB" id="A0AAD0RWJ6"/>
<dbReference type="Proteomes" id="UP000259465">
    <property type="component" value="Chromosome"/>
</dbReference>
<gene>
    <name evidence="1" type="ORF">D1345_05720</name>
</gene>
<name>A0AAD0RWJ6_9NEIS</name>
<dbReference type="KEGG" id="crz:D1345_05720"/>
<protein>
    <submittedName>
        <fullName evidence="1">Uncharacterized protein</fullName>
    </submittedName>
</protein>
<evidence type="ECO:0000313" key="1">
    <source>
        <dbReference type="EMBL" id="AXT45703.1"/>
    </source>
</evidence>
<dbReference type="EMBL" id="CP031968">
    <property type="protein sequence ID" value="AXT45703.1"/>
    <property type="molecule type" value="Genomic_DNA"/>
</dbReference>
<keyword evidence="2" id="KW-1185">Reference proteome</keyword>
<reference evidence="1 2" key="1">
    <citation type="submission" date="2018-08" db="EMBL/GenBank/DDBJ databases">
        <title>Complete genome sequence of JP2-74.</title>
        <authorList>
            <person name="Wu L."/>
        </authorList>
    </citation>
    <scope>NUCLEOTIDE SEQUENCE [LARGE SCALE GENOMIC DNA]</scope>
    <source>
        <strain evidence="1 2">JP2-74</strain>
    </source>
</reference>